<reference evidence="6" key="1">
    <citation type="journal article" date="2014" name="Int. J. Syst. Evol. Microbiol.">
        <title>Complete genome sequence of Corynebacterium casei LMG S-19264T (=DSM 44701T), isolated from a smear-ripened cheese.</title>
        <authorList>
            <consortium name="US DOE Joint Genome Institute (JGI-PGF)"/>
            <person name="Walter F."/>
            <person name="Albersmeier A."/>
            <person name="Kalinowski J."/>
            <person name="Ruckert C."/>
        </authorList>
    </citation>
    <scope>NUCLEOTIDE SEQUENCE</scope>
    <source>
        <strain evidence="6">KCTC 23714</strain>
    </source>
</reference>
<dbReference type="RefSeq" id="WP_229804267.1">
    <property type="nucleotide sequence ID" value="NZ_BMYQ01000015.1"/>
</dbReference>
<evidence type="ECO:0000313" key="7">
    <source>
        <dbReference type="Proteomes" id="UP000628984"/>
    </source>
</evidence>
<feature type="domain" description="Sugar-binding" evidence="5">
    <location>
        <begin position="61"/>
        <end position="315"/>
    </location>
</feature>
<dbReference type="SUPFAM" id="SSF100950">
    <property type="entry name" value="NagB/RpiA/CoA transferase-like"/>
    <property type="match status" value="1"/>
</dbReference>
<comment type="caution">
    <text evidence="6">The sequence shown here is derived from an EMBL/GenBank/DDBJ whole genome shotgun (WGS) entry which is preliminary data.</text>
</comment>
<keyword evidence="7" id="KW-1185">Reference proteome</keyword>
<dbReference type="AlphaFoldDB" id="A0A918MPL9"/>
<protein>
    <submittedName>
        <fullName evidence="6">DeoR family transcriptional regulator</fullName>
    </submittedName>
</protein>
<evidence type="ECO:0000256" key="4">
    <source>
        <dbReference type="ARBA" id="ARBA00023163"/>
    </source>
</evidence>
<dbReference type="Gene3D" id="1.10.10.10">
    <property type="entry name" value="Winged helix-like DNA-binding domain superfamily/Winged helix DNA-binding domain"/>
    <property type="match status" value="1"/>
</dbReference>
<keyword evidence="3" id="KW-0238">DNA-binding</keyword>
<dbReference type="InterPro" id="IPR051054">
    <property type="entry name" value="SorC_transcr_regulators"/>
</dbReference>
<dbReference type="PANTHER" id="PTHR34294:SF1">
    <property type="entry name" value="TRANSCRIPTIONAL REGULATOR LSRR"/>
    <property type="match status" value="1"/>
</dbReference>
<keyword evidence="4" id="KW-0804">Transcription</keyword>
<reference evidence="6" key="2">
    <citation type="submission" date="2020-09" db="EMBL/GenBank/DDBJ databases">
        <authorList>
            <person name="Sun Q."/>
            <person name="Kim S."/>
        </authorList>
    </citation>
    <scope>NUCLEOTIDE SEQUENCE</scope>
    <source>
        <strain evidence="6">KCTC 23714</strain>
    </source>
</reference>
<dbReference type="Gene3D" id="3.40.50.1360">
    <property type="match status" value="1"/>
</dbReference>
<evidence type="ECO:0000256" key="2">
    <source>
        <dbReference type="ARBA" id="ARBA00023015"/>
    </source>
</evidence>
<dbReference type="GO" id="GO:0030246">
    <property type="term" value="F:carbohydrate binding"/>
    <property type="evidence" value="ECO:0007669"/>
    <property type="project" value="InterPro"/>
</dbReference>
<keyword evidence="2" id="KW-0805">Transcription regulation</keyword>
<evidence type="ECO:0000259" key="5">
    <source>
        <dbReference type="Pfam" id="PF04198"/>
    </source>
</evidence>
<evidence type="ECO:0000256" key="3">
    <source>
        <dbReference type="ARBA" id="ARBA00023125"/>
    </source>
</evidence>
<dbReference type="GO" id="GO:0003677">
    <property type="term" value="F:DNA binding"/>
    <property type="evidence" value="ECO:0007669"/>
    <property type="project" value="UniProtKB-KW"/>
</dbReference>
<sequence>MTMGTTEESEAFLTEVCWHYYVNELTQSEVARAMGVTRLRVNRALQEARAAGIVRVEITSPFLARIEMQEELRQKLNLDEVICAPANPEAHDYHMPAGAALAAWLEPGLREGRWRSIGVSWGMTLKNAFLRLPRMTLPGVEIVSMIGGTSQGGSFNSFGIASGFADKLGASYSLFSAPIYLSPGTDKAGFLSEGVFKTHLRKLEKLDLAVLVVGDVTDKSFLVSMGLPSGITADDLRAAGAVGDVLGHFLTVDGVEVDHPINRCAIGLDLDSLSQVPQCVLAAAGAHKVEAIIASCRRGVVDTLITDDVTGHLILDKLG</sequence>
<evidence type="ECO:0000313" key="6">
    <source>
        <dbReference type="EMBL" id="GGW42637.1"/>
    </source>
</evidence>
<gene>
    <name evidence="6" type="ORF">GCM10011452_33620</name>
</gene>
<dbReference type="InterPro" id="IPR036388">
    <property type="entry name" value="WH-like_DNA-bd_sf"/>
</dbReference>
<accession>A0A918MPL9</accession>
<name>A0A918MPL9_9RHOB</name>
<dbReference type="InterPro" id="IPR007324">
    <property type="entry name" value="Sugar-bd_dom_put"/>
</dbReference>
<dbReference type="Proteomes" id="UP000628984">
    <property type="component" value="Unassembled WGS sequence"/>
</dbReference>
<evidence type="ECO:0000256" key="1">
    <source>
        <dbReference type="ARBA" id="ARBA00010466"/>
    </source>
</evidence>
<proteinExistence type="inferred from homology"/>
<comment type="similarity">
    <text evidence="1">Belongs to the SorC transcriptional regulatory family.</text>
</comment>
<dbReference type="Pfam" id="PF04198">
    <property type="entry name" value="Sugar-bind"/>
    <property type="match status" value="1"/>
</dbReference>
<dbReference type="PANTHER" id="PTHR34294">
    <property type="entry name" value="TRANSCRIPTIONAL REGULATOR-RELATED"/>
    <property type="match status" value="1"/>
</dbReference>
<organism evidence="6 7">
    <name type="scientific">Gemmobacter lanyuensis</name>
    <dbReference type="NCBI Taxonomy" id="1054497"/>
    <lineage>
        <taxon>Bacteria</taxon>
        <taxon>Pseudomonadati</taxon>
        <taxon>Pseudomonadota</taxon>
        <taxon>Alphaproteobacteria</taxon>
        <taxon>Rhodobacterales</taxon>
        <taxon>Paracoccaceae</taxon>
        <taxon>Gemmobacter</taxon>
    </lineage>
</organism>
<dbReference type="EMBL" id="BMYQ01000015">
    <property type="protein sequence ID" value="GGW42637.1"/>
    <property type="molecule type" value="Genomic_DNA"/>
</dbReference>
<dbReference type="InterPro" id="IPR037171">
    <property type="entry name" value="NagB/RpiA_transferase-like"/>
</dbReference>